<dbReference type="STRING" id="1302689.RG47T_0639"/>
<evidence type="ECO:0000313" key="2">
    <source>
        <dbReference type="Proteomes" id="UP000186720"/>
    </source>
</evidence>
<gene>
    <name evidence="1" type="ORF">RG47T_0639</name>
</gene>
<keyword evidence="2" id="KW-1185">Reference proteome</keyword>
<dbReference type="Proteomes" id="UP000186720">
    <property type="component" value="Unassembled WGS sequence"/>
</dbReference>
<name>A0A1Q5ZTU6_9SPHI</name>
<accession>A0A1Q5ZTU6</accession>
<reference evidence="1 2" key="1">
    <citation type="submission" date="2016-11" db="EMBL/GenBank/DDBJ databases">
        <title>Whole Genome Sequencing of Mucilaginibacter polytrichastri RG4-7(T) isolated from the moss sample.</title>
        <authorList>
            <person name="Li Y."/>
        </authorList>
    </citation>
    <scope>NUCLEOTIDE SEQUENCE [LARGE SCALE GENOMIC DNA]</scope>
    <source>
        <strain evidence="1 2">RG4-7</strain>
    </source>
</reference>
<dbReference type="AlphaFoldDB" id="A0A1Q5ZTU6"/>
<sequence length="39" mass="4304">MLTQSHASLSFRLTYAKAIKAKQKITFKIISSITGDYAA</sequence>
<evidence type="ECO:0000313" key="1">
    <source>
        <dbReference type="EMBL" id="OKS85195.1"/>
    </source>
</evidence>
<dbReference type="EMBL" id="MPPL01000001">
    <property type="protein sequence ID" value="OKS85195.1"/>
    <property type="molecule type" value="Genomic_DNA"/>
</dbReference>
<organism evidence="1 2">
    <name type="scientific">Mucilaginibacter polytrichastri</name>
    <dbReference type="NCBI Taxonomy" id="1302689"/>
    <lineage>
        <taxon>Bacteria</taxon>
        <taxon>Pseudomonadati</taxon>
        <taxon>Bacteroidota</taxon>
        <taxon>Sphingobacteriia</taxon>
        <taxon>Sphingobacteriales</taxon>
        <taxon>Sphingobacteriaceae</taxon>
        <taxon>Mucilaginibacter</taxon>
    </lineage>
</organism>
<proteinExistence type="predicted"/>
<protein>
    <submittedName>
        <fullName evidence="1">Uncharacterized protein</fullName>
    </submittedName>
</protein>
<comment type="caution">
    <text evidence="1">The sequence shown here is derived from an EMBL/GenBank/DDBJ whole genome shotgun (WGS) entry which is preliminary data.</text>
</comment>